<protein>
    <submittedName>
        <fullName evidence="4">Ku domain-containing protein</fullName>
    </submittedName>
</protein>
<proteinExistence type="predicted"/>
<dbReference type="InterPro" id="IPR006164">
    <property type="entry name" value="DNA_bd_Ku70/Ku80"/>
</dbReference>
<dbReference type="Gene3D" id="2.40.290.10">
    <property type="match status" value="1"/>
</dbReference>
<reference evidence="4" key="1">
    <citation type="submission" date="2016-06" db="UniProtKB">
        <authorList>
            <consortium name="WormBaseParasite"/>
        </authorList>
    </citation>
    <scope>IDENTIFICATION</scope>
</reference>
<dbReference type="GO" id="GO:0043564">
    <property type="term" value="C:Ku70:Ku80 complex"/>
    <property type="evidence" value="ECO:0007669"/>
    <property type="project" value="TreeGrafter"/>
</dbReference>
<evidence type="ECO:0000256" key="2">
    <source>
        <dbReference type="SAM" id="MobiDB-lite"/>
    </source>
</evidence>
<dbReference type="PANTHER" id="PTHR12604">
    <property type="entry name" value="KU AUTOANTIGEN DNA HELICASE"/>
    <property type="match status" value="1"/>
</dbReference>
<keyword evidence="1" id="KW-0238">DNA-binding</keyword>
<dbReference type="GO" id="GO:0000723">
    <property type="term" value="P:telomere maintenance"/>
    <property type="evidence" value="ECO:0007669"/>
    <property type="project" value="TreeGrafter"/>
</dbReference>
<name>A0A183DU05_9BILA</name>
<feature type="domain" description="Ku" evidence="3">
    <location>
        <begin position="105"/>
        <end position="236"/>
    </location>
</feature>
<dbReference type="PANTHER" id="PTHR12604:SF4">
    <property type="entry name" value="X-RAY REPAIR CROSS-COMPLEMENTING PROTEIN 5"/>
    <property type="match status" value="1"/>
</dbReference>
<evidence type="ECO:0000259" key="3">
    <source>
        <dbReference type="SMART" id="SM00559"/>
    </source>
</evidence>
<evidence type="ECO:0000313" key="4">
    <source>
        <dbReference type="WBParaSite" id="GPUH_0001221001-mRNA-1"/>
    </source>
</evidence>
<accession>A0A183DU05</accession>
<dbReference type="GO" id="GO:0003690">
    <property type="term" value="F:double-stranded DNA binding"/>
    <property type="evidence" value="ECO:0007669"/>
    <property type="project" value="TreeGrafter"/>
</dbReference>
<dbReference type="WBParaSite" id="GPUH_0001221001-mRNA-1">
    <property type="protein sequence ID" value="GPUH_0001221001-mRNA-1"/>
    <property type="gene ID" value="GPUH_0001221001"/>
</dbReference>
<dbReference type="GO" id="GO:0042162">
    <property type="term" value="F:telomeric DNA binding"/>
    <property type="evidence" value="ECO:0007669"/>
    <property type="project" value="TreeGrafter"/>
</dbReference>
<organism evidence="4">
    <name type="scientific">Gongylonema pulchrum</name>
    <dbReference type="NCBI Taxonomy" id="637853"/>
    <lineage>
        <taxon>Eukaryota</taxon>
        <taxon>Metazoa</taxon>
        <taxon>Ecdysozoa</taxon>
        <taxon>Nematoda</taxon>
        <taxon>Chromadorea</taxon>
        <taxon>Rhabditida</taxon>
        <taxon>Spirurina</taxon>
        <taxon>Spiruromorpha</taxon>
        <taxon>Spiruroidea</taxon>
        <taxon>Gongylonematidae</taxon>
        <taxon>Gongylonema</taxon>
    </lineage>
</organism>
<feature type="region of interest" description="Disordered" evidence="2">
    <location>
        <begin position="78"/>
        <end position="105"/>
    </location>
</feature>
<dbReference type="SMART" id="SM00559">
    <property type="entry name" value="Ku78"/>
    <property type="match status" value="1"/>
</dbReference>
<dbReference type="AlphaFoldDB" id="A0A183DU05"/>
<dbReference type="SUPFAM" id="SSF100939">
    <property type="entry name" value="SPOC domain-like"/>
    <property type="match status" value="1"/>
</dbReference>
<dbReference type="Pfam" id="PF02735">
    <property type="entry name" value="Ku"/>
    <property type="match status" value="1"/>
</dbReference>
<evidence type="ECO:0000256" key="1">
    <source>
        <dbReference type="ARBA" id="ARBA00023125"/>
    </source>
</evidence>
<dbReference type="InterPro" id="IPR016194">
    <property type="entry name" value="SPOC-like_C_dom_sf"/>
</dbReference>
<dbReference type="GO" id="GO:0006303">
    <property type="term" value="P:double-strand break repair via nonhomologous end joining"/>
    <property type="evidence" value="ECO:0007669"/>
    <property type="project" value="InterPro"/>
</dbReference>
<sequence length="262" mass="29897">LWYHAALFHFSEALSMLQRFVPRKVNIRGQKFYLELASDMKLPLNLFKKIQPADFKLSMAKYAMRSDTQLKRETVYEKVKKNDEPSDEDAAAADDTGASTSRRGPKILGKDEVIKGYKFGSTIVPFNEEDRKEYGWVKESRCFKLLQFTKRSQGYLNLLTFFALQDACIAMSALVNAMIAEDTVALVRYVYNAASHPRIMALFPRRSKKGVEMFVGLTLPFYEDFRGVDFPPLDDPATEPKNHHLSAMHALAKAMDLSKAYL</sequence>